<feature type="transmembrane region" description="Helical" evidence="1">
    <location>
        <begin position="111"/>
        <end position="134"/>
    </location>
</feature>
<name>A0ABX8KJH0_9ENTR</name>
<reference evidence="2 3" key="1">
    <citation type="submission" date="2021-06" db="EMBL/GenBank/DDBJ databases">
        <title>FDA dAtabase for Regulatory Grade micrObial Sequences (FDA-ARGOS): Supporting development and validation of Infectious Disease Dx tests.</title>
        <authorList>
            <person name="Sproer C."/>
            <person name="Gronow S."/>
            <person name="Severitt S."/>
            <person name="Schroder I."/>
            <person name="Tallon L."/>
            <person name="Sadzewicz L."/>
            <person name="Zhao X."/>
            <person name="Boylan J."/>
            <person name="Ott S."/>
            <person name="Bowen H."/>
            <person name="Vavikolanu K."/>
            <person name="Mehta A."/>
            <person name="Aluvathingal J."/>
            <person name="Nadendla S."/>
            <person name="Lowell S."/>
            <person name="Myers T."/>
            <person name="Yan Y."/>
        </authorList>
    </citation>
    <scope>NUCLEOTIDE SEQUENCE [LARGE SCALE GENOMIC DNA]</scope>
    <source>
        <strain evidence="2 3">FDAARGOS 1428</strain>
    </source>
</reference>
<keyword evidence="1" id="KW-0472">Membrane</keyword>
<dbReference type="EMBL" id="CP077290">
    <property type="protein sequence ID" value="QXA49269.1"/>
    <property type="molecule type" value="Genomic_DNA"/>
</dbReference>
<protein>
    <submittedName>
        <fullName evidence="2">Uncharacterized protein</fullName>
    </submittedName>
</protein>
<organism evidence="2 3">
    <name type="scientific">Enterobacter cancerogenus</name>
    <dbReference type="NCBI Taxonomy" id="69218"/>
    <lineage>
        <taxon>Bacteria</taxon>
        <taxon>Pseudomonadati</taxon>
        <taxon>Pseudomonadota</taxon>
        <taxon>Gammaproteobacteria</taxon>
        <taxon>Enterobacterales</taxon>
        <taxon>Enterobacteriaceae</taxon>
        <taxon>Enterobacter</taxon>
        <taxon>Enterobacter cloacae complex</taxon>
    </lineage>
</organism>
<evidence type="ECO:0000313" key="2">
    <source>
        <dbReference type="EMBL" id="QXA49269.1"/>
    </source>
</evidence>
<accession>A0ABX8KJH0</accession>
<dbReference type="RefSeq" id="WP_088208222.1">
    <property type="nucleotide sequence ID" value="NZ_CP077290.1"/>
</dbReference>
<keyword evidence="3" id="KW-1185">Reference proteome</keyword>
<evidence type="ECO:0000313" key="3">
    <source>
        <dbReference type="Proteomes" id="UP000683583"/>
    </source>
</evidence>
<keyword evidence="1" id="KW-0812">Transmembrane</keyword>
<proteinExistence type="predicted"/>
<dbReference type="Proteomes" id="UP000683583">
    <property type="component" value="Chromosome"/>
</dbReference>
<evidence type="ECO:0000256" key="1">
    <source>
        <dbReference type="SAM" id="Phobius"/>
    </source>
</evidence>
<keyword evidence="1" id="KW-1133">Transmembrane helix</keyword>
<gene>
    <name evidence="2" type="ORF">I6L58_21755</name>
</gene>
<sequence length="186" mass="20920">MQQQSAIARRLSAAFTEFGTKDYETTLLHLFPALDSTAKKRRPKSGVGDRIRKFLEDDEDLLSFIALGLCVTNIEAGGKTIPQAIYEYGRCSIEHEGELDKRLTITEEQQMLLGGQWVLPVGYIFGMMMLVLVAPENKDEKFTSDFGIIVRGVQFNANESWGQILTCREKIGLNAMKQRISSSRHS</sequence>